<dbReference type="NCBIfam" id="TIGR00150">
    <property type="entry name" value="T6A_YjeE"/>
    <property type="match status" value="1"/>
</dbReference>
<evidence type="ECO:0000313" key="12">
    <source>
        <dbReference type="Proteomes" id="UP000067683"/>
    </source>
</evidence>
<proteinExistence type="inferred from homology"/>
<comment type="similarity">
    <text evidence="2">Belongs to the TsaE family.</text>
</comment>
<evidence type="ECO:0000256" key="1">
    <source>
        <dbReference type="ARBA" id="ARBA00004496"/>
    </source>
</evidence>
<keyword evidence="12" id="KW-1185">Reference proteome</keyword>
<dbReference type="STRING" id="200991.AUC31_07375"/>
<organism evidence="11 12">
    <name type="scientific">Planococcus rifietoensis</name>
    <dbReference type="NCBI Taxonomy" id="200991"/>
    <lineage>
        <taxon>Bacteria</taxon>
        <taxon>Bacillati</taxon>
        <taxon>Bacillota</taxon>
        <taxon>Bacilli</taxon>
        <taxon>Bacillales</taxon>
        <taxon>Caryophanaceae</taxon>
        <taxon>Planococcus</taxon>
    </lineage>
</organism>
<dbReference type="GO" id="GO:0005737">
    <property type="term" value="C:cytoplasm"/>
    <property type="evidence" value="ECO:0007669"/>
    <property type="project" value="UniProtKB-SubCell"/>
</dbReference>
<dbReference type="PANTHER" id="PTHR33540:SF2">
    <property type="entry name" value="TRNA THREONYLCARBAMOYLADENOSINE BIOSYNTHESIS PROTEIN TSAE"/>
    <property type="match status" value="1"/>
</dbReference>
<dbReference type="InterPro" id="IPR027417">
    <property type="entry name" value="P-loop_NTPase"/>
</dbReference>
<dbReference type="GO" id="GO:0002949">
    <property type="term" value="P:tRNA threonylcarbamoyladenosine modification"/>
    <property type="evidence" value="ECO:0007669"/>
    <property type="project" value="InterPro"/>
</dbReference>
<keyword evidence="4" id="KW-0963">Cytoplasm</keyword>
<gene>
    <name evidence="11" type="ORF">AUC31_07375</name>
</gene>
<dbReference type="PANTHER" id="PTHR33540">
    <property type="entry name" value="TRNA THREONYLCARBAMOYLADENOSINE BIOSYNTHESIS PROTEIN TSAE"/>
    <property type="match status" value="1"/>
</dbReference>
<keyword evidence="5" id="KW-0819">tRNA processing</keyword>
<dbReference type="GO" id="GO:0005524">
    <property type="term" value="F:ATP binding"/>
    <property type="evidence" value="ECO:0007669"/>
    <property type="project" value="UniProtKB-KW"/>
</dbReference>
<dbReference type="OrthoDB" id="9815896at2"/>
<evidence type="ECO:0000256" key="10">
    <source>
        <dbReference type="ARBA" id="ARBA00032441"/>
    </source>
</evidence>
<sequence length="150" mass="17221">MSFTITVQSPEQTEKLAIRLALLLQPQDLLTLEGDLGAGKTTFTKGLAKGLGIERTVNSPTFTILKQYEGRLNLNHFDVYRLENSDEDIGFDELFAEEAVSVIEWAQFIEDYLPVERLDIVIRRLSEEGREVEFQPHGVRYENLCRELMQ</sequence>
<dbReference type="Gene3D" id="3.40.50.300">
    <property type="entry name" value="P-loop containing nucleotide triphosphate hydrolases"/>
    <property type="match status" value="1"/>
</dbReference>
<dbReference type="InterPro" id="IPR003442">
    <property type="entry name" value="T6A_TsaE"/>
</dbReference>
<dbReference type="Pfam" id="PF02367">
    <property type="entry name" value="TsaE"/>
    <property type="match status" value="1"/>
</dbReference>
<keyword evidence="8" id="KW-0067">ATP-binding</keyword>
<evidence type="ECO:0000256" key="8">
    <source>
        <dbReference type="ARBA" id="ARBA00022840"/>
    </source>
</evidence>
<evidence type="ECO:0000256" key="6">
    <source>
        <dbReference type="ARBA" id="ARBA00022723"/>
    </source>
</evidence>
<keyword evidence="7" id="KW-0547">Nucleotide-binding</keyword>
<keyword evidence="9" id="KW-0460">Magnesium</keyword>
<evidence type="ECO:0000256" key="9">
    <source>
        <dbReference type="ARBA" id="ARBA00022842"/>
    </source>
</evidence>
<dbReference type="GO" id="GO:0046872">
    <property type="term" value="F:metal ion binding"/>
    <property type="evidence" value="ECO:0007669"/>
    <property type="project" value="UniProtKB-KW"/>
</dbReference>
<dbReference type="EMBL" id="CP013659">
    <property type="protein sequence ID" value="ALS75058.1"/>
    <property type="molecule type" value="Genomic_DNA"/>
</dbReference>
<evidence type="ECO:0000256" key="7">
    <source>
        <dbReference type="ARBA" id="ARBA00022741"/>
    </source>
</evidence>
<dbReference type="AlphaFoldDB" id="A0A0U2J719"/>
<dbReference type="KEGG" id="prt:AUC31_07375"/>
<dbReference type="Proteomes" id="UP000067683">
    <property type="component" value="Chromosome"/>
</dbReference>
<name>A0A0U2J719_9BACL</name>
<reference evidence="11" key="1">
    <citation type="submission" date="2016-01" db="EMBL/GenBank/DDBJ databases">
        <title>Complete genome of Planococcus rifietoensis type strain M8.</title>
        <authorList>
            <person name="See-Too W.S."/>
        </authorList>
    </citation>
    <scope>NUCLEOTIDE SEQUENCE [LARGE SCALE GENOMIC DNA]</scope>
    <source>
        <strain evidence="11">M8</strain>
    </source>
</reference>
<evidence type="ECO:0000313" key="11">
    <source>
        <dbReference type="EMBL" id="ALS75058.1"/>
    </source>
</evidence>
<accession>A0A0U2J719</accession>
<keyword evidence="6" id="KW-0479">Metal-binding</keyword>
<evidence type="ECO:0000256" key="4">
    <source>
        <dbReference type="ARBA" id="ARBA00022490"/>
    </source>
</evidence>
<dbReference type="RefSeq" id="WP_058381765.1">
    <property type="nucleotide sequence ID" value="NZ_CP013659.2"/>
</dbReference>
<protein>
    <recommendedName>
        <fullName evidence="3">tRNA threonylcarbamoyladenosine biosynthesis protein TsaE</fullName>
    </recommendedName>
    <alternativeName>
        <fullName evidence="10">t(6)A37 threonylcarbamoyladenosine biosynthesis protein TsaE</fullName>
    </alternativeName>
</protein>
<comment type="subcellular location">
    <subcellularLocation>
        <location evidence="1">Cytoplasm</location>
    </subcellularLocation>
</comment>
<evidence type="ECO:0000256" key="5">
    <source>
        <dbReference type="ARBA" id="ARBA00022694"/>
    </source>
</evidence>
<dbReference type="FunFam" id="3.40.50.300:FF:000777">
    <property type="entry name" value="tRNA (N6-adenosine(37)-N6)-threonylcarbamoyltransferase complex ATPase TsaE"/>
    <property type="match status" value="1"/>
</dbReference>
<evidence type="ECO:0000256" key="3">
    <source>
        <dbReference type="ARBA" id="ARBA00019010"/>
    </source>
</evidence>
<evidence type="ECO:0000256" key="2">
    <source>
        <dbReference type="ARBA" id="ARBA00007599"/>
    </source>
</evidence>
<dbReference type="SUPFAM" id="SSF52540">
    <property type="entry name" value="P-loop containing nucleoside triphosphate hydrolases"/>
    <property type="match status" value="1"/>
</dbReference>